<keyword evidence="2 3" id="KW-0694">RNA-binding</keyword>
<organism evidence="8">
    <name type="scientific">Schistocephalus solidus</name>
    <name type="common">Tapeworm</name>
    <dbReference type="NCBI Taxonomy" id="70667"/>
    <lineage>
        <taxon>Eukaryota</taxon>
        <taxon>Metazoa</taxon>
        <taxon>Spiralia</taxon>
        <taxon>Lophotrochozoa</taxon>
        <taxon>Platyhelminthes</taxon>
        <taxon>Cestoda</taxon>
        <taxon>Eucestoda</taxon>
        <taxon>Diphyllobothriidea</taxon>
        <taxon>Diphyllobothriidae</taxon>
        <taxon>Schistocephalus</taxon>
    </lineage>
</organism>
<dbReference type="InterPro" id="IPR035979">
    <property type="entry name" value="RBD_domain_sf"/>
</dbReference>
<dbReference type="STRING" id="70667.A0A183TGD7"/>
<dbReference type="GO" id="GO:0005737">
    <property type="term" value="C:cytoplasm"/>
    <property type="evidence" value="ECO:0007669"/>
    <property type="project" value="UniProtKB-ARBA"/>
</dbReference>
<reference evidence="8" key="1">
    <citation type="submission" date="2016-06" db="UniProtKB">
        <authorList>
            <consortium name="WormBaseParasite"/>
        </authorList>
    </citation>
    <scope>IDENTIFICATION</scope>
</reference>
<dbReference type="InterPro" id="IPR002343">
    <property type="entry name" value="Hud_Sxl_RNA"/>
</dbReference>
<dbReference type="InterPro" id="IPR012677">
    <property type="entry name" value="Nucleotide-bd_a/b_plait_sf"/>
</dbReference>
<dbReference type="PROSITE" id="PS50102">
    <property type="entry name" value="RRM"/>
    <property type="match status" value="1"/>
</dbReference>
<dbReference type="AlphaFoldDB" id="A0A183TGD7"/>
<protein>
    <submittedName>
        <fullName evidence="8">RRM domain-containing protein</fullName>
    </submittedName>
</protein>
<dbReference type="PRINTS" id="PR00961">
    <property type="entry name" value="HUDSXLRNA"/>
</dbReference>
<feature type="region of interest" description="Disordered" evidence="4">
    <location>
        <begin position="115"/>
        <end position="164"/>
    </location>
</feature>
<dbReference type="WBParaSite" id="SSLN_0001612601-mRNA-1">
    <property type="protein sequence ID" value="SSLN_0001612601-mRNA-1"/>
    <property type="gene ID" value="SSLN_0001612601"/>
</dbReference>
<gene>
    <name evidence="6" type="ORF">SSLN_LOCUS15535</name>
</gene>
<dbReference type="InterPro" id="IPR000504">
    <property type="entry name" value="RRM_dom"/>
</dbReference>
<dbReference type="GO" id="GO:0003729">
    <property type="term" value="F:mRNA binding"/>
    <property type="evidence" value="ECO:0007669"/>
    <property type="project" value="UniProtKB-ARBA"/>
</dbReference>
<feature type="compositionally biased region" description="Polar residues" evidence="4">
    <location>
        <begin position="132"/>
        <end position="151"/>
    </location>
</feature>
<dbReference type="Proteomes" id="UP000275846">
    <property type="component" value="Unassembled WGS sequence"/>
</dbReference>
<keyword evidence="1" id="KW-0677">Repeat</keyword>
<evidence type="ECO:0000313" key="6">
    <source>
        <dbReference type="EMBL" id="VDM01921.1"/>
    </source>
</evidence>
<dbReference type="Gene3D" id="3.30.70.330">
    <property type="match status" value="1"/>
</dbReference>
<dbReference type="GO" id="GO:1990904">
    <property type="term" value="C:ribonucleoprotein complex"/>
    <property type="evidence" value="ECO:0007669"/>
    <property type="project" value="InterPro"/>
</dbReference>
<dbReference type="GO" id="GO:0010629">
    <property type="term" value="P:negative regulation of gene expression"/>
    <property type="evidence" value="ECO:0007669"/>
    <property type="project" value="UniProtKB-ARBA"/>
</dbReference>
<evidence type="ECO:0000256" key="1">
    <source>
        <dbReference type="ARBA" id="ARBA00022737"/>
    </source>
</evidence>
<dbReference type="GO" id="GO:0009967">
    <property type="term" value="P:positive regulation of signal transduction"/>
    <property type="evidence" value="ECO:0007669"/>
    <property type="project" value="UniProtKB-ARBA"/>
</dbReference>
<dbReference type="CDD" id="cd12650">
    <property type="entry name" value="RRM1_Hu"/>
    <property type="match status" value="1"/>
</dbReference>
<evidence type="ECO:0000256" key="3">
    <source>
        <dbReference type="PROSITE-ProRule" id="PRU00176"/>
    </source>
</evidence>
<keyword evidence="7" id="KW-1185">Reference proteome</keyword>
<feature type="domain" description="RRM" evidence="5">
    <location>
        <begin position="328"/>
        <end position="414"/>
    </location>
</feature>
<evidence type="ECO:0000256" key="4">
    <source>
        <dbReference type="SAM" id="MobiDB-lite"/>
    </source>
</evidence>
<dbReference type="SUPFAM" id="SSF54928">
    <property type="entry name" value="RNA-binding domain, RBD"/>
    <property type="match status" value="1"/>
</dbReference>
<dbReference type="OrthoDB" id="266020at2759"/>
<accession>A0A183TGD7</accession>
<proteinExistence type="predicted"/>
<feature type="region of interest" description="Disordered" evidence="4">
    <location>
        <begin position="219"/>
        <end position="246"/>
    </location>
</feature>
<name>A0A183TGD7_SCHSO</name>
<sequence length="430" mass="45722">GNLLPQSDCALHQQDSFNLFHHPLLLLLRLIILMPRTPNKRSAGAEIGTTAAPVSVLVAISEHIPAAADRKLKNDLLDFEVPITHECTASGQTCAPGGTVNHDPPVAKSLARKERAKCGRNAGGSTIKDADSTQPPSKAETSASTMSQTAELESAGRPTPTRSTKIKKTTGVEKVRLKTAEMAKDQKKGKLATKEADAEEVMQNSVTSECGVSSTCLDQPAGKEPMKTASAPPPTHSLPSFQSCPPSPPIVPADSGSRECSPNALGDCSAKSTDNVVVSTTDEPLAVDCNSAVFRCLSEASELDGSTKDNEVKIAPPTPSTIPEDTGTNLIVNYLPQNMTQEEIRSLFASIGEVESCKLIRDKTTSNLFYPLQGQNLGYGFVNYVNAKDAEKAIATLNGLRLQNKTIKVSYTQVVFTIPSQLICGKQKAP</sequence>
<dbReference type="InterPro" id="IPR034775">
    <property type="entry name" value="Elav_RRM1"/>
</dbReference>
<dbReference type="PANTHER" id="PTHR10352">
    <property type="entry name" value="EUKARYOTIC TRANSLATION INITIATION FACTOR 3 SUBUNIT G"/>
    <property type="match status" value="1"/>
</dbReference>
<dbReference type="EMBL" id="UYSU01040050">
    <property type="protein sequence ID" value="VDM01921.1"/>
    <property type="molecule type" value="Genomic_DNA"/>
</dbReference>
<evidence type="ECO:0000313" key="8">
    <source>
        <dbReference type="WBParaSite" id="SSLN_0001612601-mRNA-1"/>
    </source>
</evidence>
<dbReference type="SMART" id="SM00360">
    <property type="entry name" value="RRM"/>
    <property type="match status" value="1"/>
</dbReference>
<evidence type="ECO:0000259" key="5">
    <source>
        <dbReference type="PROSITE" id="PS50102"/>
    </source>
</evidence>
<evidence type="ECO:0000313" key="7">
    <source>
        <dbReference type="Proteomes" id="UP000275846"/>
    </source>
</evidence>
<dbReference type="FunFam" id="3.30.70.330:FF:000383">
    <property type="entry name" value="Sex lethal, isoform D"/>
    <property type="match status" value="1"/>
</dbReference>
<reference evidence="6 7" key="2">
    <citation type="submission" date="2018-11" db="EMBL/GenBank/DDBJ databases">
        <authorList>
            <consortium name="Pathogen Informatics"/>
        </authorList>
    </citation>
    <scope>NUCLEOTIDE SEQUENCE [LARGE SCALE GENOMIC DNA]</scope>
    <source>
        <strain evidence="6 7">NST_G2</strain>
    </source>
</reference>
<evidence type="ECO:0000256" key="2">
    <source>
        <dbReference type="ARBA" id="ARBA00022884"/>
    </source>
</evidence>
<dbReference type="Pfam" id="PF00076">
    <property type="entry name" value="RRM_1"/>
    <property type="match status" value="1"/>
</dbReference>